<dbReference type="EMBL" id="PGOL01006299">
    <property type="protein sequence ID" value="PKI33821.1"/>
    <property type="molecule type" value="Genomic_DNA"/>
</dbReference>
<accession>A0A2I0HQ42</accession>
<reference evidence="1 2" key="1">
    <citation type="submission" date="2017-11" db="EMBL/GenBank/DDBJ databases">
        <title>De-novo sequencing of pomegranate (Punica granatum L.) genome.</title>
        <authorList>
            <person name="Akparov Z."/>
            <person name="Amiraslanov A."/>
            <person name="Hajiyeva S."/>
            <person name="Abbasov M."/>
            <person name="Kaur K."/>
            <person name="Hamwieh A."/>
            <person name="Solovyev V."/>
            <person name="Salamov A."/>
            <person name="Braich B."/>
            <person name="Kosarev P."/>
            <person name="Mahmoud A."/>
            <person name="Hajiyev E."/>
            <person name="Babayeva S."/>
            <person name="Izzatullayeva V."/>
            <person name="Mammadov A."/>
            <person name="Mammadov A."/>
            <person name="Sharifova S."/>
            <person name="Ojaghi J."/>
            <person name="Eynullazada K."/>
            <person name="Bayramov B."/>
            <person name="Abdulazimova A."/>
            <person name="Shahmuradov I."/>
        </authorList>
    </citation>
    <scope>NUCLEOTIDE SEQUENCE [LARGE SCALE GENOMIC DNA]</scope>
    <source>
        <strain evidence="2">cv. AG2017</strain>
        <tissue evidence="1">Leaf</tissue>
    </source>
</reference>
<dbReference type="Proteomes" id="UP000233551">
    <property type="component" value="Unassembled WGS sequence"/>
</dbReference>
<evidence type="ECO:0000313" key="2">
    <source>
        <dbReference type="Proteomes" id="UP000233551"/>
    </source>
</evidence>
<dbReference type="AlphaFoldDB" id="A0A2I0HQ42"/>
<gene>
    <name evidence="1" type="ORF">CRG98_045790</name>
</gene>
<keyword evidence="2" id="KW-1185">Reference proteome</keyword>
<protein>
    <submittedName>
        <fullName evidence="1">Uncharacterized protein</fullName>
    </submittedName>
</protein>
<evidence type="ECO:0000313" key="1">
    <source>
        <dbReference type="EMBL" id="PKI33821.1"/>
    </source>
</evidence>
<organism evidence="1 2">
    <name type="scientific">Punica granatum</name>
    <name type="common">Pomegranate</name>
    <dbReference type="NCBI Taxonomy" id="22663"/>
    <lineage>
        <taxon>Eukaryota</taxon>
        <taxon>Viridiplantae</taxon>
        <taxon>Streptophyta</taxon>
        <taxon>Embryophyta</taxon>
        <taxon>Tracheophyta</taxon>
        <taxon>Spermatophyta</taxon>
        <taxon>Magnoliopsida</taxon>
        <taxon>eudicotyledons</taxon>
        <taxon>Gunneridae</taxon>
        <taxon>Pentapetalae</taxon>
        <taxon>rosids</taxon>
        <taxon>malvids</taxon>
        <taxon>Myrtales</taxon>
        <taxon>Lythraceae</taxon>
        <taxon>Punica</taxon>
    </lineage>
</organism>
<proteinExistence type="predicted"/>
<sequence>KAPAKHNRANCTTAPEIAGTAIVPSQEMENYTGIVPYVYCKIRKLKRRHGFQRLGDYLDEPPTGSSMAEGNSCDRCEYRFWISGDAGDH</sequence>
<feature type="non-terminal residue" evidence="1">
    <location>
        <position position="1"/>
    </location>
</feature>
<name>A0A2I0HQ42_PUNGR</name>
<comment type="caution">
    <text evidence="1">The sequence shown here is derived from an EMBL/GenBank/DDBJ whole genome shotgun (WGS) entry which is preliminary data.</text>
</comment>